<dbReference type="GO" id="GO:0030170">
    <property type="term" value="F:pyridoxal phosphate binding"/>
    <property type="evidence" value="ECO:0007669"/>
    <property type="project" value="InterPro"/>
</dbReference>
<keyword evidence="7" id="KW-0808">Transferase</keyword>
<accession>A0A938YGY7</accession>
<dbReference type="AlphaFoldDB" id="A0A938YGY7"/>
<evidence type="ECO:0000256" key="5">
    <source>
        <dbReference type="ARBA" id="ARBA00023163"/>
    </source>
</evidence>
<dbReference type="PANTHER" id="PTHR46577">
    <property type="entry name" value="HTH-TYPE TRANSCRIPTIONAL REGULATORY PROTEIN GABR"/>
    <property type="match status" value="1"/>
</dbReference>
<protein>
    <submittedName>
        <fullName evidence="7">PLP-dependent aminotransferase family protein</fullName>
    </submittedName>
</protein>
<evidence type="ECO:0000256" key="1">
    <source>
        <dbReference type="ARBA" id="ARBA00005384"/>
    </source>
</evidence>
<keyword evidence="7" id="KW-0032">Aminotransferase</keyword>
<dbReference type="PROSITE" id="PS50949">
    <property type="entry name" value="HTH_GNTR"/>
    <property type="match status" value="1"/>
</dbReference>
<dbReference type="Gene3D" id="1.10.10.10">
    <property type="entry name" value="Winged helix-like DNA-binding domain superfamily/Winged helix DNA-binding domain"/>
    <property type="match status" value="1"/>
</dbReference>
<evidence type="ECO:0000313" key="7">
    <source>
        <dbReference type="EMBL" id="MBM9477500.1"/>
    </source>
</evidence>
<proteinExistence type="inferred from homology"/>
<keyword evidence="4" id="KW-0238">DNA-binding</keyword>
<evidence type="ECO:0000256" key="4">
    <source>
        <dbReference type="ARBA" id="ARBA00023125"/>
    </source>
</evidence>
<comment type="caution">
    <text evidence="7">The sequence shown here is derived from an EMBL/GenBank/DDBJ whole genome shotgun (WGS) entry which is preliminary data.</text>
</comment>
<dbReference type="GO" id="GO:0003700">
    <property type="term" value="F:DNA-binding transcription factor activity"/>
    <property type="evidence" value="ECO:0007669"/>
    <property type="project" value="InterPro"/>
</dbReference>
<reference evidence="7" key="1">
    <citation type="submission" date="2021-01" db="EMBL/GenBank/DDBJ databases">
        <title>KCTC 19127 draft genome.</title>
        <authorList>
            <person name="An D."/>
        </authorList>
    </citation>
    <scope>NUCLEOTIDE SEQUENCE</scope>
    <source>
        <strain evidence="7">KCTC 19127</strain>
    </source>
</reference>
<dbReference type="InterPro" id="IPR004839">
    <property type="entry name" value="Aminotransferase_I/II_large"/>
</dbReference>
<keyword evidence="2" id="KW-0663">Pyridoxal phosphate</keyword>
<dbReference type="PRINTS" id="PR00035">
    <property type="entry name" value="HTHGNTR"/>
</dbReference>
<comment type="similarity">
    <text evidence="1">In the C-terminal section; belongs to the class-I pyridoxal-phosphate-dependent aminotransferase family.</text>
</comment>
<dbReference type="RefSeq" id="WP_205257592.1">
    <property type="nucleotide sequence ID" value="NZ_BAAAPV010000003.1"/>
</dbReference>
<name>A0A938YGY7_9ACTN</name>
<evidence type="ECO:0000256" key="2">
    <source>
        <dbReference type="ARBA" id="ARBA00022898"/>
    </source>
</evidence>
<dbReference type="InterPro" id="IPR000524">
    <property type="entry name" value="Tscrpt_reg_HTH_GntR"/>
</dbReference>
<feature type="domain" description="HTH gntR-type" evidence="6">
    <location>
        <begin position="10"/>
        <end position="79"/>
    </location>
</feature>
<dbReference type="Proteomes" id="UP000663801">
    <property type="component" value="Unassembled WGS sequence"/>
</dbReference>
<organism evidence="7 8">
    <name type="scientific">Nakamurella flavida</name>
    <dbReference type="NCBI Taxonomy" id="363630"/>
    <lineage>
        <taxon>Bacteria</taxon>
        <taxon>Bacillati</taxon>
        <taxon>Actinomycetota</taxon>
        <taxon>Actinomycetes</taxon>
        <taxon>Nakamurellales</taxon>
        <taxon>Nakamurellaceae</taxon>
        <taxon>Nakamurella</taxon>
    </lineage>
</organism>
<dbReference type="Gene3D" id="3.40.640.10">
    <property type="entry name" value="Type I PLP-dependent aspartate aminotransferase-like (Major domain)"/>
    <property type="match status" value="1"/>
</dbReference>
<dbReference type="Pfam" id="PF00392">
    <property type="entry name" value="GntR"/>
    <property type="match status" value="1"/>
</dbReference>
<evidence type="ECO:0000256" key="3">
    <source>
        <dbReference type="ARBA" id="ARBA00023015"/>
    </source>
</evidence>
<dbReference type="InterPro" id="IPR036388">
    <property type="entry name" value="WH-like_DNA-bd_sf"/>
</dbReference>
<evidence type="ECO:0000313" key="8">
    <source>
        <dbReference type="Proteomes" id="UP000663801"/>
    </source>
</evidence>
<dbReference type="SUPFAM" id="SSF53383">
    <property type="entry name" value="PLP-dependent transferases"/>
    <property type="match status" value="1"/>
</dbReference>
<evidence type="ECO:0000259" key="6">
    <source>
        <dbReference type="PROSITE" id="PS50949"/>
    </source>
</evidence>
<dbReference type="InterPro" id="IPR036390">
    <property type="entry name" value="WH_DNA-bd_sf"/>
</dbReference>
<dbReference type="SMART" id="SM00345">
    <property type="entry name" value="HTH_GNTR"/>
    <property type="match status" value="1"/>
</dbReference>
<keyword evidence="5" id="KW-0804">Transcription</keyword>
<dbReference type="CDD" id="cd07377">
    <property type="entry name" value="WHTH_GntR"/>
    <property type="match status" value="1"/>
</dbReference>
<dbReference type="InterPro" id="IPR015424">
    <property type="entry name" value="PyrdxlP-dep_Trfase"/>
</dbReference>
<dbReference type="GO" id="GO:0008483">
    <property type="term" value="F:transaminase activity"/>
    <property type="evidence" value="ECO:0007669"/>
    <property type="project" value="UniProtKB-KW"/>
</dbReference>
<dbReference type="PANTHER" id="PTHR46577:SF1">
    <property type="entry name" value="HTH-TYPE TRANSCRIPTIONAL REGULATORY PROTEIN GABR"/>
    <property type="match status" value="1"/>
</dbReference>
<keyword evidence="8" id="KW-1185">Reference proteome</keyword>
<dbReference type="InterPro" id="IPR051446">
    <property type="entry name" value="HTH_trans_reg/aminotransferase"/>
</dbReference>
<dbReference type="Pfam" id="PF00155">
    <property type="entry name" value="Aminotran_1_2"/>
    <property type="match status" value="1"/>
</dbReference>
<dbReference type="InterPro" id="IPR015421">
    <property type="entry name" value="PyrdxlP-dep_Trfase_major"/>
</dbReference>
<sequence length="454" mass="47194">MQQPPIVLDRSTGVPLAVQVAAALRSSPTVRTGDRLPSTRELATALGVSRTVTAAAYDQLLAEGWLEGRRGVGSFVVGAAGAVPIARSSPADLPFAPTIDLRPGAPCLEVLDRAVWRRAWRAAGDEPPDGTWSAAGAPAFRTAVVEHFLRARGLAADPADVLGTTGTSAGAAEVARLLPPGSRVGVEDPGYRRSAEALRGTGARLVPLRVDGDGLVVDEIPAGLAAVCCTPAHQFPLGGRLPAARRVALVERARAEGLLVLEDDYDGELRYDVAPLPLLASLGPDVVVLLGTTSKVLTPTLGVGWLVAPPGVRDRLLAVRTATGTRPSRAGQRVVAAMAAHGDLSRHLRRLTRELSVRRELVRDTVIAAGHHTLGDAAGAHLVVPLLDRADETSVRAVALERGVVVDGLGRHTLRPESPDAPAGLVVGWAGPDRAALTRGLAVLGEVLRTVPPG</sequence>
<gene>
    <name evidence="7" type="ORF">JL107_13705</name>
</gene>
<dbReference type="SUPFAM" id="SSF46785">
    <property type="entry name" value="Winged helix' DNA-binding domain"/>
    <property type="match status" value="1"/>
</dbReference>
<dbReference type="CDD" id="cd00609">
    <property type="entry name" value="AAT_like"/>
    <property type="match status" value="1"/>
</dbReference>
<keyword evidence="3" id="KW-0805">Transcription regulation</keyword>
<dbReference type="EMBL" id="JAERWL010000010">
    <property type="protein sequence ID" value="MBM9477500.1"/>
    <property type="molecule type" value="Genomic_DNA"/>
</dbReference>
<dbReference type="GO" id="GO:0003677">
    <property type="term" value="F:DNA binding"/>
    <property type="evidence" value="ECO:0007669"/>
    <property type="project" value="UniProtKB-KW"/>
</dbReference>